<dbReference type="GO" id="GO:0031176">
    <property type="term" value="F:endo-1,4-beta-xylanase activity"/>
    <property type="evidence" value="ECO:0007669"/>
    <property type="project" value="UniProtKB-ARBA"/>
</dbReference>
<dbReference type="AlphaFoldDB" id="A0AAV1DA29"/>
<evidence type="ECO:0000256" key="1">
    <source>
        <dbReference type="ARBA" id="ARBA00007495"/>
    </source>
</evidence>
<evidence type="ECO:0000256" key="5">
    <source>
        <dbReference type="ARBA" id="ARBA00023326"/>
    </source>
</evidence>
<keyword evidence="5" id="KW-0624">Polysaccharide degradation</keyword>
<reference evidence="8" key="1">
    <citation type="submission" date="2023-03" db="EMBL/GenBank/DDBJ databases">
        <authorList>
            <person name="Julca I."/>
        </authorList>
    </citation>
    <scope>NUCLEOTIDE SEQUENCE</scope>
</reference>
<feature type="signal peptide" evidence="6">
    <location>
        <begin position="1"/>
        <end position="29"/>
    </location>
</feature>
<dbReference type="SUPFAM" id="SSF51445">
    <property type="entry name" value="(Trans)glycosidases"/>
    <property type="match status" value="1"/>
</dbReference>
<feature type="domain" description="GH10" evidence="7">
    <location>
        <begin position="222"/>
        <end position="519"/>
    </location>
</feature>
<organism evidence="8 9">
    <name type="scientific">Oldenlandia corymbosa var. corymbosa</name>
    <dbReference type="NCBI Taxonomy" id="529605"/>
    <lineage>
        <taxon>Eukaryota</taxon>
        <taxon>Viridiplantae</taxon>
        <taxon>Streptophyta</taxon>
        <taxon>Embryophyta</taxon>
        <taxon>Tracheophyta</taxon>
        <taxon>Spermatophyta</taxon>
        <taxon>Magnoliopsida</taxon>
        <taxon>eudicotyledons</taxon>
        <taxon>Gunneridae</taxon>
        <taxon>Pentapetalae</taxon>
        <taxon>asterids</taxon>
        <taxon>lamiids</taxon>
        <taxon>Gentianales</taxon>
        <taxon>Rubiaceae</taxon>
        <taxon>Rubioideae</taxon>
        <taxon>Spermacoceae</taxon>
        <taxon>Hedyotis-Oldenlandia complex</taxon>
        <taxon>Oldenlandia</taxon>
    </lineage>
</organism>
<dbReference type="SMART" id="SM00633">
    <property type="entry name" value="Glyco_10"/>
    <property type="match status" value="1"/>
</dbReference>
<dbReference type="InterPro" id="IPR044846">
    <property type="entry name" value="GH10"/>
</dbReference>
<keyword evidence="3" id="KW-0378">Hydrolase</keyword>
<evidence type="ECO:0000313" key="9">
    <source>
        <dbReference type="Proteomes" id="UP001161247"/>
    </source>
</evidence>
<dbReference type="GO" id="GO:0000272">
    <property type="term" value="P:polysaccharide catabolic process"/>
    <property type="evidence" value="ECO:0007669"/>
    <property type="project" value="UniProtKB-KW"/>
</dbReference>
<keyword evidence="4" id="KW-0119">Carbohydrate metabolism</keyword>
<sequence length="589" mass="67297">MKFSKQSTSIHRILLLLCFVHFSGLEVKGLDYDYSFTRECLEDPLKPQYGGGIVVNPEFSQGIKGWTSFGGAAIEKRESHLGNNFIVALNRSHGRDSFSQKFILKKNTFYTISAWLRISHEEANVAAVFKTSGDVHHYAGWSIARSGCWSMFKGGLAANYSGSAELYFECDHPSTEIWADGVSLQPFTQEEWASHRNQSVEKVRKSKVKIRAIDHTTGNPMVNATVEIKAVTTNFPLGNAVSNRILTIPAYQDWFAKRFRYAVFENEMKWQWNEPQPGQEDYHFADRMFQFVQKNNIKTRGHNVVWENDFWLPNWAKNMDANQLKNATIRRQLSIMRRYRGQVIHWDVVNENLHFSYFEDKFQSNRASYVFYKRAQVIDGEAVMFLNDFDTIEKPSGFKASPAKYLEKIDLIRSQGYDGPLGIGIQGHFYDPPVGPYIRSALDALATAELPIWISELDVNVSWPKAAEYLEEALRELQAHPAVEGIMIWAPWSPPDCYRMCITDADFKNLPTGDVVDKLLDEWSHAGGFVGSTDKDGYFHSSLFHGDYELRINHPSVANSSKKSYKFKVESSRKVKHVVLKISPEISSN</sequence>
<dbReference type="InterPro" id="IPR003305">
    <property type="entry name" value="CenC_carb-bd"/>
</dbReference>
<dbReference type="PROSITE" id="PS51760">
    <property type="entry name" value="GH10_2"/>
    <property type="match status" value="1"/>
</dbReference>
<dbReference type="EMBL" id="OX459121">
    <property type="protein sequence ID" value="CAI9104266.1"/>
    <property type="molecule type" value="Genomic_DNA"/>
</dbReference>
<dbReference type="InterPro" id="IPR008979">
    <property type="entry name" value="Galactose-bd-like_sf"/>
</dbReference>
<evidence type="ECO:0000259" key="7">
    <source>
        <dbReference type="PROSITE" id="PS51760"/>
    </source>
</evidence>
<protein>
    <submittedName>
        <fullName evidence="8">OLC1v1002903C2</fullName>
    </submittedName>
</protein>
<name>A0AAV1DA29_OLDCO</name>
<evidence type="ECO:0000256" key="3">
    <source>
        <dbReference type="ARBA" id="ARBA00022801"/>
    </source>
</evidence>
<evidence type="ECO:0000256" key="6">
    <source>
        <dbReference type="SAM" id="SignalP"/>
    </source>
</evidence>
<dbReference type="Pfam" id="PF00331">
    <property type="entry name" value="Glyco_hydro_10"/>
    <property type="match status" value="1"/>
</dbReference>
<dbReference type="SUPFAM" id="SSF49785">
    <property type="entry name" value="Galactose-binding domain-like"/>
    <property type="match status" value="1"/>
</dbReference>
<dbReference type="InterPro" id="IPR017853">
    <property type="entry name" value="GH"/>
</dbReference>
<keyword evidence="9" id="KW-1185">Reference proteome</keyword>
<evidence type="ECO:0000256" key="2">
    <source>
        <dbReference type="ARBA" id="ARBA00022737"/>
    </source>
</evidence>
<dbReference type="Gene3D" id="2.60.120.260">
    <property type="entry name" value="Galactose-binding domain-like"/>
    <property type="match status" value="1"/>
</dbReference>
<feature type="chain" id="PRO_5043796552" evidence="6">
    <location>
        <begin position="30"/>
        <end position="589"/>
    </location>
</feature>
<gene>
    <name evidence="8" type="ORF">OLC1_LOCUS13227</name>
</gene>
<dbReference type="Gene3D" id="3.20.20.80">
    <property type="entry name" value="Glycosidases"/>
    <property type="match status" value="1"/>
</dbReference>
<dbReference type="Pfam" id="PF02018">
    <property type="entry name" value="CBM_4_9"/>
    <property type="match status" value="1"/>
</dbReference>
<dbReference type="Proteomes" id="UP001161247">
    <property type="component" value="Chromosome 4"/>
</dbReference>
<keyword evidence="6" id="KW-0732">Signal</keyword>
<dbReference type="InterPro" id="IPR001000">
    <property type="entry name" value="GH10_dom"/>
</dbReference>
<keyword evidence="2" id="KW-0677">Repeat</keyword>
<proteinExistence type="inferred from homology"/>
<evidence type="ECO:0000313" key="8">
    <source>
        <dbReference type="EMBL" id="CAI9104266.1"/>
    </source>
</evidence>
<evidence type="ECO:0000256" key="4">
    <source>
        <dbReference type="ARBA" id="ARBA00023277"/>
    </source>
</evidence>
<dbReference type="PANTHER" id="PTHR31490:SF2">
    <property type="entry name" value="GLYCOSYL HYDROLASE FAMILY 10 PROTEIN"/>
    <property type="match status" value="1"/>
</dbReference>
<comment type="similarity">
    <text evidence="1">Belongs to the glycosyl hydrolase 10 (cellulase F) family.</text>
</comment>
<dbReference type="PANTHER" id="PTHR31490">
    <property type="entry name" value="GLYCOSYL HYDROLASE"/>
    <property type="match status" value="1"/>
</dbReference>
<accession>A0AAV1DA29</accession>